<dbReference type="GO" id="GO:0007156">
    <property type="term" value="P:homophilic cell adhesion via plasma membrane adhesion molecules"/>
    <property type="evidence" value="ECO:0007669"/>
    <property type="project" value="InterPro"/>
</dbReference>
<feature type="non-terminal residue" evidence="3">
    <location>
        <position position="220"/>
    </location>
</feature>
<dbReference type="GO" id="GO:0016020">
    <property type="term" value="C:membrane"/>
    <property type="evidence" value="ECO:0007669"/>
    <property type="project" value="InterPro"/>
</dbReference>
<organism evidence="3 4">
    <name type="scientific">Cherax quadricarinatus</name>
    <name type="common">Australian red claw crayfish</name>
    <dbReference type="NCBI Taxonomy" id="27406"/>
    <lineage>
        <taxon>Eukaryota</taxon>
        <taxon>Metazoa</taxon>
        <taxon>Ecdysozoa</taxon>
        <taxon>Arthropoda</taxon>
        <taxon>Crustacea</taxon>
        <taxon>Multicrustacea</taxon>
        <taxon>Malacostraca</taxon>
        <taxon>Eumalacostraca</taxon>
        <taxon>Eucarida</taxon>
        <taxon>Decapoda</taxon>
        <taxon>Pleocyemata</taxon>
        <taxon>Astacidea</taxon>
        <taxon>Parastacoidea</taxon>
        <taxon>Parastacidae</taxon>
        <taxon>Cherax</taxon>
    </lineage>
</organism>
<dbReference type="InterPro" id="IPR015919">
    <property type="entry name" value="Cadherin-like_sf"/>
</dbReference>
<keyword evidence="4" id="KW-1185">Reference proteome</keyword>
<dbReference type="PROSITE" id="PS50268">
    <property type="entry name" value="CADHERIN_2"/>
    <property type="match status" value="1"/>
</dbReference>
<accession>A0AAW0WI41</accession>
<name>A0AAW0WI41_CHEQU</name>
<sequence length="220" mass="23736">GDEGRGVAVVTSLRPLDREVASERCLPLLVGDARGLIATVTVTVTVADRNDNPMRPATKTITVTRIAGQAGVVPLGRVYVDDPDDWDAGDKRWSWREGHQHPLFMLDHNTGQLAMSAHATDGRYSLQFWVSDETQGQLDVAASVSVLVTSLSEEVIPWAVPLTLAIHPPQRLITYHQDVGKSLLEALVASVEAVAGVEVMVVSLEGLSLASSRGPETQLW</sequence>
<comment type="caution">
    <text evidence="3">The sequence shown here is derived from an EMBL/GenBank/DDBJ whole genome shotgun (WGS) entry which is preliminary data.</text>
</comment>
<gene>
    <name evidence="3" type="ORF">OTU49_007824</name>
</gene>
<dbReference type="Gene3D" id="2.60.40.60">
    <property type="entry name" value="Cadherins"/>
    <property type="match status" value="1"/>
</dbReference>
<evidence type="ECO:0000313" key="4">
    <source>
        <dbReference type="Proteomes" id="UP001445076"/>
    </source>
</evidence>
<proteinExistence type="predicted"/>
<feature type="non-terminal residue" evidence="3">
    <location>
        <position position="1"/>
    </location>
</feature>
<protein>
    <recommendedName>
        <fullName evidence="2">Cadherin domain-containing protein</fullName>
    </recommendedName>
</protein>
<dbReference type="SUPFAM" id="SSF49313">
    <property type="entry name" value="Cadherin-like"/>
    <property type="match status" value="2"/>
</dbReference>
<evidence type="ECO:0000259" key="2">
    <source>
        <dbReference type="PROSITE" id="PS50268"/>
    </source>
</evidence>
<dbReference type="AlphaFoldDB" id="A0AAW0WI41"/>
<keyword evidence="1" id="KW-0106">Calcium</keyword>
<evidence type="ECO:0000256" key="1">
    <source>
        <dbReference type="PROSITE-ProRule" id="PRU00043"/>
    </source>
</evidence>
<reference evidence="3 4" key="1">
    <citation type="journal article" date="2024" name="BMC Genomics">
        <title>Genome assembly of redclaw crayfish (Cherax quadricarinatus) provides insights into its immune adaptation and hypoxia tolerance.</title>
        <authorList>
            <person name="Liu Z."/>
            <person name="Zheng J."/>
            <person name="Li H."/>
            <person name="Fang K."/>
            <person name="Wang S."/>
            <person name="He J."/>
            <person name="Zhou D."/>
            <person name="Weng S."/>
            <person name="Chi M."/>
            <person name="Gu Z."/>
            <person name="He J."/>
            <person name="Li F."/>
            <person name="Wang M."/>
        </authorList>
    </citation>
    <scope>NUCLEOTIDE SEQUENCE [LARGE SCALE GENOMIC DNA]</scope>
    <source>
        <strain evidence="3">ZL_2023a</strain>
    </source>
</reference>
<dbReference type="Proteomes" id="UP001445076">
    <property type="component" value="Unassembled WGS sequence"/>
</dbReference>
<dbReference type="EMBL" id="JARKIK010000063">
    <property type="protein sequence ID" value="KAK8730595.1"/>
    <property type="molecule type" value="Genomic_DNA"/>
</dbReference>
<feature type="domain" description="Cadherin" evidence="2">
    <location>
        <begin position="9"/>
        <end position="58"/>
    </location>
</feature>
<evidence type="ECO:0000313" key="3">
    <source>
        <dbReference type="EMBL" id="KAK8730595.1"/>
    </source>
</evidence>
<dbReference type="GO" id="GO:0005509">
    <property type="term" value="F:calcium ion binding"/>
    <property type="evidence" value="ECO:0007669"/>
    <property type="project" value="UniProtKB-UniRule"/>
</dbReference>
<dbReference type="InterPro" id="IPR002126">
    <property type="entry name" value="Cadherin-like_dom"/>
</dbReference>